<evidence type="ECO:0000256" key="1">
    <source>
        <dbReference type="ARBA" id="ARBA00004496"/>
    </source>
</evidence>
<keyword evidence="6 8" id="KW-0067">ATP-binding</keyword>
<dbReference type="SUPFAM" id="SSF52402">
    <property type="entry name" value="Adenine nucleotide alpha hydrolases-like"/>
    <property type="match status" value="1"/>
</dbReference>
<evidence type="ECO:0000256" key="8">
    <source>
        <dbReference type="HAMAP-Rule" id="MF_01161"/>
    </source>
</evidence>
<keyword evidence="4 8" id="KW-0819">tRNA processing</keyword>
<dbReference type="EMBL" id="JBCLPP010000006">
    <property type="protein sequence ID" value="MEY8244597.1"/>
    <property type="molecule type" value="Genomic_DNA"/>
</dbReference>
<gene>
    <name evidence="8 10" type="primary">tilS</name>
    <name evidence="10" type="ORF">AAK873_03060</name>
</gene>
<evidence type="ECO:0000256" key="4">
    <source>
        <dbReference type="ARBA" id="ARBA00022694"/>
    </source>
</evidence>
<keyword evidence="3 8" id="KW-0436">Ligase</keyword>
<dbReference type="GO" id="GO:0032267">
    <property type="term" value="F:tRNA(Ile)-lysidine synthase activity"/>
    <property type="evidence" value="ECO:0007669"/>
    <property type="project" value="UniProtKB-EC"/>
</dbReference>
<evidence type="ECO:0000313" key="11">
    <source>
        <dbReference type="Proteomes" id="UP001565200"/>
    </source>
</evidence>
<dbReference type="InterPro" id="IPR012796">
    <property type="entry name" value="Lysidine-tRNA-synth_C"/>
</dbReference>
<evidence type="ECO:0000259" key="9">
    <source>
        <dbReference type="SMART" id="SM00977"/>
    </source>
</evidence>
<protein>
    <recommendedName>
        <fullName evidence="8">tRNA(Ile)-lysidine synthase</fullName>
        <ecNumber evidence="8">6.3.4.19</ecNumber>
    </recommendedName>
    <alternativeName>
        <fullName evidence="8">tRNA(Ile)-2-lysyl-cytidine synthase</fullName>
    </alternativeName>
    <alternativeName>
        <fullName evidence="8">tRNA(Ile)-lysidine synthetase</fullName>
    </alternativeName>
</protein>
<dbReference type="CDD" id="cd01992">
    <property type="entry name" value="TilS_N"/>
    <property type="match status" value="1"/>
</dbReference>
<accession>A0ABV4CY30</accession>
<organism evidence="10 11">
    <name type="scientific">Heminiphilus faecis</name>
    <dbReference type="NCBI Taxonomy" id="2601703"/>
    <lineage>
        <taxon>Bacteria</taxon>
        <taxon>Pseudomonadati</taxon>
        <taxon>Bacteroidota</taxon>
        <taxon>Bacteroidia</taxon>
        <taxon>Bacteroidales</taxon>
        <taxon>Muribaculaceae</taxon>
        <taxon>Heminiphilus</taxon>
    </lineage>
</organism>
<dbReference type="Pfam" id="PF11734">
    <property type="entry name" value="TilS_C"/>
    <property type="match status" value="1"/>
</dbReference>
<evidence type="ECO:0000256" key="2">
    <source>
        <dbReference type="ARBA" id="ARBA00022490"/>
    </source>
</evidence>
<dbReference type="RefSeq" id="WP_121699234.1">
    <property type="nucleotide sequence ID" value="NZ_JBCLPP010000006.1"/>
</dbReference>
<feature type="binding site" evidence="8">
    <location>
        <begin position="29"/>
        <end position="34"/>
    </location>
    <ligand>
        <name>ATP</name>
        <dbReference type="ChEBI" id="CHEBI:30616"/>
    </ligand>
</feature>
<dbReference type="NCBIfam" id="TIGR02432">
    <property type="entry name" value="lysidine_TilS_N"/>
    <property type="match status" value="1"/>
</dbReference>
<dbReference type="InterPro" id="IPR014729">
    <property type="entry name" value="Rossmann-like_a/b/a_fold"/>
</dbReference>
<evidence type="ECO:0000256" key="7">
    <source>
        <dbReference type="ARBA" id="ARBA00048539"/>
    </source>
</evidence>
<dbReference type="NCBIfam" id="TIGR02433">
    <property type="entry name" value="lysidine_TilS_C"/>
    <property type="match status" value="1"/>
</dbReference>
<evidence type="ECO:0000256" key="6">
    <source>
        <dbReference type="ARBA" id="ARBA00022840"/>
    </source>
</evidence>
<dbReference type="EC" id="6.3.4.19" evidence="8"/>
<dbReference type="PANTHER" id="PTHR43033:SF1">
    <property type="entry name" value="TRNA(ILE)-LYSIDINE SYNTHASE-RELATED"/>
    <property type="match status" value="1"/>
</dbReference>
<evidence type="ECO:0000256" key="3">
    <source>
        <dbReference type="ARBA" id="ARBA00022598"/>
    </source>
</evidence>
<dbReference type="SMART" id="SM00977">
    <property type="entry name" value="TilS_C"/>
    <property type="match status" value="1"/>
</dbReference>
<dbReference type="SUPFAM" id="SSF56037">
    <property type="entry name" value="PheT/TilS domain"/>
    <property type="match status" value="1"/>
</dbReference>
<feature type="domain" description="Lysidine-tRNA(Ile) synthetase C-terminal" evidence="9">
    <location>
        <begin position="369"/>
        <end position="443"/>
    </location>
</feature>
<dbReference type="PANTHER" id="PTHR43033">
    <property type="entry name" value="TRNA(ILE)-LYSIDINE SYNTHASE-RELATED"/>
    <property type="match status" value="1"/>
</dbReference>
<comment type="catalytic activity">
    <reaction evidence="7 8">
        <text>cytidine(34) in tRNA(Ile2) + L-lysine + ATP = lysidine(34) in tRNA(Ile2) + AMP + diphosphate + H(+)</text>
        <dbReference type="Rhea" id="RHEA:43744"/>
        <dbReference type="Rhea" id="RHEA-COMP:10625"/>
        <dbReference type="Rhea" id="RHEA-COMP:10670"/>
        <dbReference type="ChEBI" id="CHEBI:15378"/>
        <dbReference type="ChEBI" id="CHEBI:30616"/>
        <dbReference type="ChEBI" id="CHEBI:32551"/>
        <dbReference type="ChEBI" id="CHEBI:33019"/>
        <dbReference type="ChEBI" id="CHEBI:82748"/>
        <dbReference type="ChEBI" id="CHEBI:83665"/>
        <dbReference type="ChEBI" id="CHEBI:456215"/>
        <dbReference type="EC" id="6.3.4.19"/>
    </reaction>
</comment>
<evidence type="ECO:0000256" key="5">
    <source>
        <dbReference type="ARBA" id="ARBA00022741"/>
    </source>
</evidence>
<dbReference type="Pfam" id="PF01171">
    <property type="entry name" value="ATP_bind_3"/>
    <property type="match status" value="1"/>
</dbReference>
<dbReference type="HAMAP" id="MF_01161">
    <property type="entry name" value="tRNA_Ile_lys_synt"/>
    <property type="match status" value="1"/>
</dbReference>
<comment type="domain">
    <text evidence="8">The N-terminal region contains the highly conserved SGGXDS motif, predicted to be a P-loop motif involved in ATP binding.</text>
</comment>
<keyword evidence="5 8" id="KW-0547">Nucleotide-binding</keyword>
<evidence type="ECO:0000313" key="10">
    <source>
        <dbReference type="EMBL" id="MEY8244597.1"/>
    </source>
</evidence>
<sequence length="446" mass="50257">MEGFIDKVAQSINKHGLLKPGQRVITTLSGGADSVALLVALSRLGYKCIAAHCNFGLRGEESVRDRDHAAYTASLYASEYREIEFDVDTYKKVHGISTEMACRDLRYEWFARLSDEFGGIPVAVAHHSDDNIETVLLNLLRGTGITGMTGMKSQNGIIIRPMLDIRRNEIVTFLKNENISYVTDSTNLINDVKRNRLRNIIIPAIRNEFPDADKGFDTSISDLRDNASLYEEAVTRLAKNFIDNDVIDVKRMVAETDNPITLLYEIIKPYGFNHTHASDITATVTSDKTVSGRQFFNDKSMALINRGKLHIIPISEKNSEEEFKIDLAAGKEYPYGLTIAEIPVEQISFDRNGKSLYLAPKVLEGNPEFVMRRWREGDRIEPFGMKGSRLVSDIFSDAKLSLDDKRKVWLLTRDDIILWVVGYRTSRHFAVDLSRGGGKAIRLTMP</sequence>
<comment type="similarity">
    <text evidence="8">Belongs to the tRNA(Ile)-lysidine synthase family.</text>
</comment>
<dbReference type="Proteomes" id="UP001565200">
    <property type="component" value="Unassembled WGS sequence"/>
</dbReference>
<dbReference type="InterPro" id="IPR012094">
    <property type="entry name" value="tRNA_Ile_lys_synt"/>
</dbReference>
<name>A0ABV4CY30_9BACT</name>
<proteinExistence type="inferred from homology"/>
<reference evidence="10 11" key="1">
    <citation type="submission" date="2024-03" db="EMBL/GenBank/DDBJ databases">
        <title>Mouse gut bacterial collection (mGBC) of GemPharmatech.</title>
        <authorList>
            <person name="He Y."/>
            <person name="Dong L."/>
            <person name="Wu D."/>
            <person name="Gao X."/>
            <person name="Lin Z."/>
        </authorList>
    </citation>
    <scope>NUCLEOTIDE SEQUENCE [LARGE SCALE GENOMIC DNA]</scope>
    <source>
        <strain evidence="10 11">54-13</strain>
    </source>
</reference>
<dbReference type="InterPro" id="IPR011063">
    <property type="entry name" value="TilS/TtcA_N"/>
</dbReference>
<dbReference type="Gene3D" id="3.40.50.620">
    <property type="entry name" value="HUPs"/>
    <property type="match status" value="1"/>
</dbReference>
<dbReference type="InterPro" id="IPR012795">
    <property type="entry name" value="tRNA_Ile_lys_synt_N"/>
</dbReference>
<keyword evidence="11" id="KW-1185">Reference proteome</keyword>
<comment type="caution">
    <text evidence="10">The sequence shown here is derived from an EMBL/GenBank/DDBJ whole genome shotgun (WGS) entry which is preliminary data.</text>
</comment>
<keyword evidence="2 8" id="KW-0963">Cytoplasm</keyword>
<comment type="subcellular location">
    <subcellularLocation>
        <location evidence="1 8">Cytoplasm</location>
    </subcellularLocation>
</comment>
<comment type="function">
    <text evidence="8">Ligates lysine onto the cytidine present at position 34 of the AUA codon-specific tRNA(Ile) that contains the anticodon CAU, in an ATP-dependent manner. Cytidine is converted to lysidine, thus changing the amino acid specificity of the tRNA from methionine to isoleucine.</text>
</comment>